<feature type="compositionally biased region" description="Pro residues" evidence="1">
    <location>
        <begin position="504"/>
        <end position="519"/>
    </location>
</feature>
<feature type="region of interest" description="Disordered" evidence="1">
    <location>
        <begin position="543"/>
        <end position="672"/>
    </location>
</feature>
<dbReference type="SUPFAM" id="SSF53474">
    <property type="entry name" value="alpha/beta-Hydrolases"/>
    <property type="match status" value="1"/>
</dbReference>
<dbReference type="PANTHER" id="PTHR47842:SF3">
    <property type="entry name" value="DUF676 DOMAIN-CONTAINING PROTEIN"/>
    <property type="match status" value="1"/>
</dbReference>
<gene>
    <name evidence="2" type="ORF">EJ06DRAFT_582232</name>
</gene>
<feature type="compositionally biased region" description="Polar residues" evidence="1">
    <location>
        <begin position="1"/>
        <end position="12"/>
    </location>
</feature>
<sequence length="735" mass="80137">MPSDVNSDSTSPELRARAPVGPPPLPPRTSVDSLAPPPYDNHSYGHNHPAGSGPYSAYAAASHDPRSSSTQSLVPSPHSERRGRRRLLLVYIHGFMGDETSFKSFPAHVHNIVSITLAESHVVHTKIYPKYRSRQNLQIVSEDFSRWFAPHESPDTDVILLGHSMGGLLAAEIVLLRPYGQTTGSELRHRIIGVINFDVPFLGIHPGVISSGLGSLFKPAPEPPGLDPLALGDLSSPSMTTLSSAGESVSSPTSSVGRHDTLFSLPSDPNFNPRFSNDIALPVRKGWQSALHFMTKHSDGLRQATKKYVQSHIEFGGAMADYPGLKARYLKIRKLEEEEADWRRGALGDNDVPSRVRFLNYYTACTGRPKRPKPPAQSEFDSGAHQPSAPTVGLATEGNVAATSSTSLVEPTSKSPRISVEEYRDNGSIEPKEPEEEATSLRSASPRPMDDDDSSAPERIVSRIPSEDGIHKTSPPDVAPQPSPRYSLVPEPSLLQDVQITLPTLPPIPPEPTPPPPLDLSPYPDKAAQKIATKEHERLVKAWKQARKDRESAIKDRAKLEEKMKKAAAKEKAQKEKAEALEKTRAEDNAAKVNELASSADVAPVLSQMSAGEAARGESDLTAPGEPGNSGQQVGHEETRARPGLPSPLPSSQGASRPADRKRDKKFCMLPPKDAAGNLDQTWVRVFMEGVDEVGAHTGLFFLSDTYERLVGDVADKIEDWVIEDMSRRYMEEMD</sequence>
<dbReference type="EMBL" id="ML996695">
    <property type="protein sequence ID" value="KAF2400386.1"/>
    <property type="molecule type" value="Genomic_DNA"/>
</dbReference>
<feature type="compositionally biased region" description="Polar residues" evidence="1">
    <location>
        <begin position="238"/>
        <end position="256"/>
    </location>
</feature>
<reference evidence="2" key="1">
    <citation type="journal article" date="2020" name="Stud. Mycol.">
        <title>101 Dothideomycetes genomes: a test case for predicting lifestyles and emergence of pathogens.</title>
        <authorList>
            <person name="Haridas S."/>
            <person name="Albert R."/>
            <person name="Binder M."/>
            <person name="Bloem J."/>
            <person name="Labutti K."/>
            <person name="Salamov A."/>
            <person name="Andreopoulos B."/>
            <person name="Baker S."/>
            <person name="Barry K."/>
            <person name="Bills G."/>
            <person name="Bluhm B."/>
            <person name="Cannon C."/>
            <person name="Castanera R."/>
            <person name="Culley D."/>
            <person name="Daum C."/>
            <person name="Ezra D."/>
            <person name="Gonzalez J."/>
            <person name="Henrissat B."/>
            <person name="Kuo A."/>
            <person name="Liang C."/>
            <person name="Lipzen A."/>
            <person name="Lutzoni F."/>
            <person name="Magnuson J."/>
            <person name="Mondo S."/>
            <person name="Nolan M."/>
            <person name="Ohm R."/>
            <person name="Pangilinan J."/>
            <person name="Park H.-J."/>
            <person name="Ramirez L."/>
            <person name="Alfaro M."/>
            <person name="Sun H."/>
            <person name="Tritt A."/>
            <person name="Yoshinaga Y."/>
            <person name="Zwiers L.-H."/>
            <person name="Turgeon B."/>
            <person name="Goodwin S."/>
            <person name="Spatafora J."/>
            <person name="Crous P."/>
            <person name="Grigoriev I."/>
        </authorList>
    </citation>
    <scope>NUCLEOTIDE SEQUENCE</scope>
    <source>
        <strain evidence="2">CBS 262.69</strain>
    </source>
</reference>
<evidence type="ECO:0000313" key="2">
    <source>
        <dbReference type="EMBL" id="KAF2400386.1"/>
    </source>
</evidence>
<feature type="compositionally biased region" description="Polar residues" evidence="1">
    <location>
        <begin position="401"/>
        <end position="416"/>
    </location>
</feature>
<name>A0A6G1HWZ3_9PEZI</name>
<dbReference type="PANTHER" id="PTHR47842">
    <property type="entry name" value="EXPRESSED PROTEIN"/>
    <property type="match status" value="1"/>
</dbReference>
<dbReference type="InterPro" id="IPR029058">
    <property type="entry name" value="AB_hydrolase_fold"/>
</dbReference>
<feature type="compositionally biased region" description="Basic and acidic residues" evidence="1">
    <location>
        <begin position="543"/>
        <end position="590"/>
    </location>
</feature>
<evidence type="ECO:0008006" key="4">
    <source>
        <dbReference type="Google" id="ProtNLM"/>
    </source>
</evidence>
<dbReference type="AlphaFoldDB" id="A0A6G1HWZ3"/>
<feature type="region of interest" description="Disordered" evidence="1">
    <location>
        <begin position="237"/>
        <end position="257"/>
    </location>
</feature>
<feature type="region of interest" description="Disordered" evidence="1">
    <location>
        <begin position="365"/>
        <end position="524"/>
    </location>
</feature>
<feature type="compositionally biased region" description="Low complexity" evidence="1">
    <location>
        <begin position="49"/>
        <end position="62"/>
    </location>
</feature>
<dbReference type="Proteomes" id="UP000799640">
    <property type="component" value="Unassembled WGS sequence"/>
</dbReference>
<dbReference type="OrthoDB" id="3248508at2759"/>
<organism evidence="2 3">
    <name type="scientific">Trichodelitschia bisporula</name>
    <dbReference type="NCBI Taxonomy" id="703511"/>
    <lineage>
        <taxon>Eukaryota</taxon>
        <taxon>Fungi</taxon>
        <taxon>Dikarya</taxon>
        <taxon>Ascomycota</taxon>
        <taxon>Pezizomycotina</taxon>
        <taxon>Dothideomycetes</taxon>
        <taxon>Dothideomycetes incertae sedis</taxon>
        <taxon>Phaeotrichales</taxon>
        <taxon>Phaeotrichaceae</taxon>
        <taxon>Trichodelitschia</taxon>
    </lineage>
</organism>
<accession>A0A6G1HWZ3</accession>
<evidence type="ECO:0000313" key="3">
    <source>
        <dbReference type="Proteomes" id="UP000799640"/>
    </source>
</evidence>
<protein>
    <recommendedName>
        <fullName evidence="4">DUF676 domain-containing protein</fullName>
    </recommendedName>
</protein>
<feature type="compositionally biased region" description="Basic and acidic residues" evidence="1">
    <location>
        <begin position="419"/>
        <end position="432"/>
    </location>
</feature>
<keyword evidence="3" id="KW-1185">Reference proteome</keyword>
<feature type="region of interest" description="Disordered" evidence="1">
    <location>
        <begin position="1"/>
        <end position="80"/>
    </location>
</feature>
<evidence type="ECO:0000256" key="1">
    <source>
        <dbReference type="SAM" id="MobiDB-lite"/>
    </source>
</evidence>
<proteinExistence type="predicted"/>
<dbReference type="Gene3D" id="3.40.50.1820">
    <property type="entry name" value="alpha/beta hydrolase"/>
    <property type="match status" value="1"/>
</dbReference>